<feature type="domain" description="Histidine kinase/HSP90-like ATPase" evidence="2">
    <location>
        <begin position="14"/>
        <end position="112"/>
    </location>
</feature>
<accession>A0A919QX97</accession>
<evidence type="ECO:0000256" key="1">
    <source>
        <dbReference type="ARBA" id="ARBA00022527"/>
    </source>
</evidence>
<name>A0A919QX97_9ACTN</name>
<dbReference type="Proteomes" id="UP000655287">
    <property type="component" value="Unassembled WGS sequence"/>
</dbReference>
<comment type="caution">
    <text evidence="3">The sequence shown here is derived from an EMBL/GenBank/DDBJ whole genome shotgun (WGS) entry which is preliminary data.</text>
</comment>
<dbReference type="GO" id="GO:0004674">
    <property type="term" value="F:protein serine/threonine kinase activity"/>
    <property type="evidence" value="ECO:0007669"/>
    <property type="project" value="UniProtKB-KW"/>
</dbReference>
<dbReference type="Pfam" id="PF13581">
    <property type="entry name" value="HATPase_c_2"/>
    <property type="match status" value="1"/>
</dbReference>
<keyword evidence="4" id="KW-1185">Reference proteome</keyword>
<sequence>MAGNGARTAGWEVPDDLAAVGKVRGMVRDVLAEWGLAGLADDVVLVAGELLANASTHGRPPVRLGLAMDGGRLLVQVTDHGAGRPRRLDLGTAATHGRGLAIVAALADEYGTARAEDMADRAAAMPGKTVWASWHVPAR</sequence>
<evidence type="ECO:0000259" key="2">
    <source>
        <dbReference type="Pfam" id="PF13581"/>
    </source>
</evidence>
<gene>
    <name evidence="3" type="ORF">Sru01_05100</name>
</gene>
<keyword evidence="1" id="KW-0808">Transferase</keyword>
<dbReference type="InterPro" id="IPR003594">
    <property type="entry name" value="HATPase_dom"/>
</dbReference>
<dbReference type="InterPro" id="IPR036890">
    <property type="entry name" value="HATPase_C_sf"/>
</dbReference>
<dbReference type="SUPFAM" id="SSF55874">
    <property type="entry name" value="ATPase domain of HSP90 chaperone/DNA topoisomerase II/histidine kinase"/>
    <property type="match status" value="1"/>
</dbReference>
<dbReference type="Gene3D" id="3.30.565.10">
    <property type="entry name" value="Histidine kinase-like ATPase, C-terminal domain"/>
    <property type="match status" value="1"/>
</dbReference>
<dbReference type="AlphaFoldDB" id="A0A919QX97"/>
<protein>
    <recommendedName>
        <fullName evidence="2">Histidine kinase/HSP90-like ATPase domain-containing protein</fullName>
    </recommendedName>
</protein>
<keyword evidence="1" id="KW-0418">Kinase</keyword>
<dbReference type="CDD" id="cd16936">
    <property type="entry name" value="HATPase_RsbW-like"/>
    <property type="match status" value="1"/>
</dbReference>
<dbReference type="RefSeq" id="WP_203982186.1">
    <property type="nucleotide sequence ID" value="NZ_BOOU01000007.1"/>
</dbReference>
<evidence type="ECO:0000313" key="3">
    <source>
        <dbReference type="EMBL" id="GII75528.1"/>
    </source>
</evidence>
<dbReference type="EMBL" id="BOOU01000007">
    <property type="protein sequence ID" value="GII75528.1"/>
    <property type="molecule type" value="Genomic_DNA"/>
</dbReference>
<dbReference type="PANTHER" id="PTHR35526:SF3">
    <property type="entry name" value="ANTI-SIGMA-F FACTOR RSBW"/>
    <property type="match status" value="1"/>
</dbReference>
<dbReference type="InterPro" id="IPR050267">
    <property type="entry name" value="Anti-sigma-factor_SerPK"/>
</dbReference>
<keyword evidence="1" id="KW-0723">Serine/threonine-protein kinase</keyword>
<evidence type="ECO:0000313" key="4">
    <source>
        <dbReference type="Proteomes" id="UP000655287"/>
    </source>
</evidence>
<organism evidence="3 4">
    <name type="scientific">Sphaerisporangium rufum</name>
    <dbReference type="NCBI Taxonomy" id="1381558"/>
    <lineage>
        <taxon>Bacteria</taxon>
        <taxon>Bacillati</taxon>
        <taxon>Actinomycetota</taxon>
        <taxon>Actinomycetes</taxon>
        <taxon>Streptosporangiales</taxon>
        <taxon>Streptosporangiaceae</taxon>
        <taxon>Sphaerisporangium</taxon>
    </lineage>
</organism>
<dbReference type="PANTHER" id="PTHR35526">
    <property type="entry name" value="ANTI-SIGMA-F FACTOR RSBW-RELATED"/>
    <property type="match status" value="1"/>
</dbReference>
<proteinExistence type="predicted"/>
<reference evidence="3" key="1">
    <citation type="submission" date="2021-01" db="EMBL/GenBank/DDBJ databases">
        <title>Whole genome shotgun sequence of Sphaerisporangium rufum NBRC 109079.</title>
        <authorList>
            <person name="Komaki H."/>
            <person name="Tamura T."/>
        </authorList>
    </citation>
    <scope>NUCLEOTIDE SEQUENCE</scope>
    <source>
        <strain evidence="3">NBRC 109079</strain>
    </source>
</reference>